<accession>A0A0V1GGL7</accession>
<gene>
    <name evidence="2" type="ORF">T11_11840</name>
    <name evidence="1" type="ORF">T11_81</name>
</gene>
<comment type="caution">
    <text evidence="1">The sequence shown here is derived from an EMBL/GenBank/DDBJ whole genome shotgun (WGS) entry which is preliminary data.</text>
</comment>
<reference evidence="1 3" key="1">
    <citation type="submission" date="2015-01" db="EMBL/GenBank/DDBJ databases">
        <title>Evolution of Trichinella species and genotypes.</title>
        <authorList>
            <person name="Korhonen P.K."/>
            <person name="Edoardo P."/>
            <person name="Giuseppe L.R."/>
            <person name="Gasser R.B."/>
        </authorList>
    </citation>
    <scope>NUCLEOTIDE SEQUENCE [LARGE SCALE GENOMIC DNA]</scope>
    <source>
        <strain evidence="1">ISS1029</strain>
    </source>
</reference>
<proteinExistence type="predicted"/>
<dbReference type="EMBL" id="JYDP01001378">
    <property type="protein sequence ID" value="KRY98422.1"/>
    <property type="molecule type" value="Genomic_DNA"/>
</dbReference>
<name>A0A0V1GGL7_9BILA</name>
<sequence>MPKPGILSNFSKNHRLRDIENLRTFKWRPIAC</sequence>
<evidence type="ECO:0000313" key="2">
    <source>
        <dbReference type="EMBL" id="KRY98422.1"/>
    </source>
</evidence>
<evidence type="ECO:0000313" key="3">
    <source>
        <dbReference type="Proteomes" id="UP000055024"/>
    </source>
</evidence>
<dbReference type="Proteomes" id="UP000055024">
    <property type="component" value="Unassembled WGS sequence"/>
</dbReference>
<keyword evidence="3" id="KW-1185">Reference proteome</keyword>
<dbReference type="AlphaFoldDB" id="A0A0V1GGL7"/>
<organism evidence="1 3">
    <name type="scientific">Trichinella zimbabwensis</name>
    <dbReference type="NCBI Taxonomy" id="268475"/>
    <lineage>
        <taxon>Eukaryota</taxon>
        <taxon>Metazoa</taxon>
        <taxon>Ecdysozoa</taxon>
        <taxon>Nematoda</taxon>
        <taxon>Enoplea</taxon>
        <taxon>Dorylaimia</taxon>
        <taxon>Trichinellida</taxon>
        <taxon>Trichinellidae</taxon>
        <taxon>Trichinella</taxon>
    </lineage>
</organism>
<protein>
    <submittedName>
        <fullName evidence="1">Uncharacterized protein</fullName>
    </submittedName>
</protein>
<feature type="non-terminal residue" evidence="1">
    <location>
        <position position="32"/>
    </location>
</feature>
<evidence type="ECO:0000313" key="1">
    <source>
        <dbReference type="EMBL" id="KRY97435.1"/>
    </source>
</evidence>
<dbReference type="EMBL" id="JYDP01002056">
    <property type="protein sequence ID" value="KRY97435.1"/>
    <property type="molecule type" value="Genomic_DNA"/>
</dbReference>